<protein>
    <submittedName>
        <fullName evidence="1">Uncharacterized protein</fullName>
    </submittedName>
</protein>
<dbReference type="EnsemblProtists" id="EOD12097">
    <property type="protein sequence ID" value="EOD12097"/>
    <property type="gene ID" value="EMIHUDRAFT_213865"/>
</dbReference>
<proteinExistence type="predicted"/>
<dbReference type="HOGENOM" id="CLU_1762220_0_0_1"/>
<accession>A0A0D3ILG2</accession>
<evidence type="ECO:0000313" key="1">
    <source>
        <dbReference type="EnsemblProtists" id="EOD12097"/>
    </source>
</evidence>
<sequence>MTVIDEAFARRHAIYAESSAFAPLGYTTLRGINPGAETRAPVVLAAVTLRGREFRIRAAVSPLTRMDILVGMDILEALFADGLALGIVCMQQNLMHVCCMVYGDERLDERLFGWTVLRRCIIHFMPPMPVWVFCAESNCGIRTRDPVA</sequence>
<reference evidence="1" key="2">
    <citation type="submission" date="2024-10" db="UniProtKB">
        <authorList>
            <consortium name="EnsemblProtists"/>
        </authorList>
    </citation>
    <scope>IDENTIFICATION</scope>
</reference>
<reference evidence="2" key="1">
    <citation type="journal article" date="2013" name="Nature">
        <title>Pan genome of the phytoplankton Emiliania underpins its global distribution.</title>
        <authorList>
            <person name="Read B.A."/>
            <person name="Kegel J."/>
            <person name="Klute M.J."/>
            <person name="Kuo A."/>
            <person name="Lefebvre S.C."/>
            <person name="Maumus F."/>
            <person name="Mayer C."/>
            <person name="Miller J."/>
            <person name="Monier A."/>
            <person name="Salamov A."/>
            <person name="Young J."/>
            <person name="Aguilar M."/>
            <person name="Claverie J.M."/>
            <person name="Frickenhaus S."/>
            <person name="Gonzalez K."/>
            <person name="Herman E.K."/>
            <person name="Lin Y.C."/>
            <person name="Napier J."/>
            <person name="Ogata H."/>
            <person name="Sarno A.F."/>
            <person name="Shmutz J."/>
            <person name="Schroeder D."/>
            <person name="de Vargas C."/>
            <person name="Verret F."/>
            <person name="von Dassow P."/>
            <person name="Valentin K."/>
            <person name="Van de Peer Y."/>
            <person name="Wheeler G."/>
            <person name="Dacks J.B."/>
            <person name="Delwiche C.F."/>
            <person name="Dyhrman S.T."/>
            <person name="Glockner G."/>
            <person name="John U."/>
            <person name="Richards T."/>
            <person name="Worden A.Z."/>
            <person name="Zhang X."/>
            <person name="Grigoriev I.V."/>
            <person name="Allen A.E."/>
            <person name="Bidle K."/>
            <person name="Borodovsky M."/>
            <person name="Bowler C."/>
            <person name="Brownlee C."/>
            <person name="Cock J.M."/>
            <person name="Elias M."/>
            <person name="Gladyshev V.N."/>
            <person name="Groth M."/>
            <person name="Guda C."/>
            <person name="Hadaegh A."/>
            <person name="Iglesias-Rodriguez M.D."/>
            <person name="Jenkins J."/>
            <person name="Jones B.M."/>
            <person name="Lawson T."/>
            <person name="Leese F."/>
            <person name="Lindquist E."/>
            <person name="Lobanov A."/>
            <person name="Lomsadze A."/>
            <person name="Malik S.B."/>
            <person name="Marsh M.E."/>
            <person name="Mackinder L."/>
            <person name="Mock T."/>
            <person name="Mueller-Roeber B."/>
            <person name="Pagarete A."/>
            <person name="Parker M."/>
            <person name="Probert I."/>
            <person name="Quesneville H."/>
            <person name="Raines C."/>
            <person name="Rensing S.A."/>
            <person name="Riano-Pachon D.M."/>
            <person name="Richier S."/>
            <person name="Rokitta S."/>
            <person name="Shiraiwa Y."/>
            <person name="Soanes D.M."/>
            <person name="van der Giezen M."/>
            <person name="Wahlund T.M."/>
            <person name="Williams B."/>
            <person name="Wilson W."/>
            <person name="Wolfe G."/>
            <person name="Wurch L.L."/>
        </authorList>
    </citation>
    <scope>NUCLEOTIDE SEQUENCE</scope>
</reference>
<name>A0A0D3ILG2_EMIH1</name>
<dbReference type="AlphaFoldDB" id="A0A0D3ILG2"/>
<evidence type="ECO:0000313" key="2">
    <source>
        <dbReference type="Proteomes" id="UP000013827"/>
    </source>
</evidence>
<dbReference type="PaxDb" id="2903-EOD12097"/>
<dbReference type="Proteomes" id="UP000013827">
    <property type="component" value="Unassembled WGS sequence"/>
</dbReference>
<dbReference type="RefSeq" id="XP_005764526.1">
    <property type="nucleotide sequence ID" value="XM_005764469.1"/>
</dbReference>
<organism evidence="1 2">
    <name type="scientific">Emiliania huxleyi (strain CCMP1516)</name>
    <dbReference type="NCBI Taxonomy" id="280463"/>
    <lineage>
        <taxon>Eukaryota</taxon>
        <taxon>Haptista</taxon>
        <taxon>Haptophyta</taxon>
        <taxon>Prymnesiophyceae</taxon>
        <taxon>Isochrysidales</taxon>
        <taxon>Noelaerhabdaceae</taxon>
        <taxon>Emiliania</taxon>
    </lineage>
</organism>
<keyword evidence="2" id="KW-1185">Reference proteome</keyword>
<dbReference type="GeneID" id="17258328"/>
<dbReference type="KEGG" id="ehx:EMIHUDRAFT_213865"/>